<feature type="compositionally biased region" description="Low complexity" evidence="1">
    <location>
        <begin position="1"/>
        <end position="14"/>
    </location>
</feature>
<dbReference type="Gene3D" id="2.60.40.10">
    <property type="entry name" value="Immunoglobulins"/>
    <property type="match status" value="1"/>
</dbReference>
<reference evidence="5" key="1">
    <citation type="submission" date="2016-10" db="EMBL/GenBank/DDBJ databases">
        <authorList>
            <person name="Varghese N."/>
        </authorList>
    </citation>
    <scope>NUCLEOTIDE SEQUENCE [LARGE SCALE GENOMIC DNA]</scope>
    <source>
        <strain evidence="5">CGMCC 1.12284</strain>
    </source>
</reference>
<organism evidence="4 5">
    <name type="scientific">Natrinema salifodinae</name>
    <dbReference type="NCBI Taxonomy" id="1202768"/>
    <lineage>
        <taxon>Archaea</taxon>
        <taxon>Methanobacteriati</taxon>
        <taxon>Methanobacteriota</taxon>
        <taxon>Stenosarchaea group</taxon>
        <taxon>Halobacteria</taxon>
        <taxon>Halobacteriales</taxon>
        <taxon>Natrialbaceae</taxon>
        <taxon>Natrinema</taxon>
    </lineage>
</organism>
<dbReference type="eggNOG" id="arCOG02542">
    <property type="taxonomic scope" value="Archaea"/>
</dbReference>
<feature type="compositionally biased region" description="Low complexity" evidence="1">
    <location>
        <begin position="21"/>
        <end position="45"/>
    </location>
</feature>
<dbReference type="OrthoDB" id="187859at2157"/>
<dbReference type="SMART" id="SM00089">
    <property type="entry name" value="PKD"/>
    <property type="match status" value="1"/>
</dbReference>
<dbReference type="InterPro" id="IPR035986">
    <property type="entry name" value="PKD_dom_sf"/>
</dbReference>
<accession>A0A1I0NPK1</accession>
<dbReference type="Proteomes" id="UP000183275">
    <property type="component" value="Unassembled WGS sequence"/>
</dbReference>
<keyword evidence="2" id="KW-1133">Transmembrane helix</keyword>
<dbReference type="RefSeq" id="WP_049990184.1">
    <property type="nucleotide sequence ID" value="NZ_FOIS01000002.1"/>
</dbReference>
<feature type="domain" description="PKD" evidence="3">
    <location>
        <begin position="187"/>
        <end position="268"/>
    </location>
</feature>
<dbReference type="PROSITE" id="PS50093">
    <property type="entry name" value="PKD"/>
    <property type="match status" value="1"/>
</dbReference>
<dbReference type="Pfam" id="PF18911">
    <property type="entry name" value="PKD_4"/>
    <property type="match status" value="1"/>
</dbReference>
<evidence type="ECO:0000256" key="1">
    <source>
        <dbReference type="SAM" id="MobiDB-lite"/>
    </source>
</evidence>
<feature type="region of interest" description="Disordered" evidence="1">
    <location>
        <begin position="75"/>
        <end position="104"/>
    </location>
</feature>
<dbReference type="AlphaFoldDB" id="A0A1I0NPK1"/>
<feature type="transmembrane region" description="Helical" evidence="2">
    <location>
        <begin position="284"/>
        <end position="304"/>
    </location>
</feature>
<keyword evidence="2" id="KW-0812">Transmembrane</keyword>
<dbReference type="InterPro" id="IPR013783">
    <property type="entry name" value="Ig-like_fold"/>
</dbReference>
<feature type="region of interest" description="Disordered" evidence="1">
    <location>
        <begin position="1"/>
        <end position="62"/>
    </location>
</feature>
<dbReference type="EMBL" id="FOIS01000002">
    <property type="protein sequence ID" value="SEW03214.1"/>
    <property type="molecule type" value="Genomic_DNA"/>
</dbReference>
<dbReference type="InterPro" id="IPR000601">
    <property type="entry name" value="PKD_dom"/>
</dbReference>
<keyword evidence="5" id="KW-1185">Reference proteome</keyword>
<proteinExistence type="predicted"/>
<keyword evidence="2" id="KW-0472">Membrane</keyword>
<gene>
    <name evidence="4" type="ORF">SAMN05216285_1960</name>
</gene>
<evidence type="ECO:0000313" key="5">
    <source>
        <dbReference type="Proteomes" id="UP000183275"/>
    </source>
</evidence>
<dbReference type="InterPro" id="IPR022409">
    <property type="entry name" value="PKD/Chitinase_dom"/>
</dbReference>
<dbReference type="SUPFAM" id="SSF49299">
    <property type="entry name" value="PKD domain"/>
    <property type="match status" value="1"/>
</dbReference>
<sequence>MNGSLESDSSSNDSGPGGGLQLPPLGPGSSTDSSSSTNTVGSAPSDVTVLESESGIVTTTEPVAFRQTAVKSLEFDDPDPTWSVTVRDFDTEPSANGPAPGETLSVSQVSISDEATDESATIRIAVDPAQRTDKRPDNLRIMVATDDGWTQLETAVVKDGTEDGAAVLLEADTPKVGRFVVSDVGQPTAAVELESGTITAGDEIELSGSRSIDSNLALESFEWMVGNTTFEGETITATIDEPGEYTVWLTVTNDAGETDTTTATLTVTDDTRQASDDDLVDGSLVWAGLAAVVAAVVGGGAYWFRREQ</sequence>
<evidence type="ECO:0000256" key="2">
    <source>
        <dbReference type="SAM" id="Phobius"/>
    </source>
</evidence>
<evidence type="ECO:0000313" key="4">
    <source>
        <dbReference type="EMBL" id="SEW03214.1"/>
    </source>
</evidence>
<name>A0A1I0NPK1_9EURY</name>
<dbReference type="eggNOG" id="arCOG07581">
    <property type="taxonomic scope" value="Archaea"/>
</dbReference>
<protein>
    <recommendedName>
        <fullName evidence="3">PKD domain-containing protein</fullName>
    </recommendedName>
</protein>
<evidence type="ECO:0000259" key="3">
    <source>
        <dbReference type="PROSITE" id="PS50093"/>
    </source>
</evidence>